<keyword evidence="1" id="KW-1133">Transmembrane helix</keyword>
<protein>
    <submittedName>
        <fullName evidence="2">Uncharacterized protein</fullName>
    </submittedName>
</protein>
<keyword evidence="2" id="KW-0614">Plasmid</keyword>
<geneLocation type="plasmid" evidence="2">
    <name>2</name>
</geneLocation>
<dbReference type="Proteomes" id="UP000057820">
    <property type="component" value="Plasmid 2"/>
</dbReference>
<dbReference type="GeneID" id="61136828"/>
<sequence length="52" mass="5166">MSTDVTMIVLLALSGFLLGGAYSTWKTARPLAIGLGVCGVLAAAGALAWGLS</sequence>
<proteinExistence type="predicted"/>
<dbReference type="AlphaFoldDB" id="A0A0H5P189"/>
<accession>A0A0H5P189</accession>
<keyword evidence="1" id="KW-0472">Membrane</keyword>
<name>A0A0H5P189_NOCFR</name>
<organism evidence="2 3">
    <name type="scientific">Nocardia farcinica</name>
    <dbReference type="NCBI Taxonomy" id="37329"/>
    <lineage>
        <taxon>Bacteria</taxon>
        <taxon>Bacillati</taxon>
        <taxon>Actinomycetota</taxon>
        <taxon>Actinomycetes</taxon>
        <taxon>Mycobacteriales</taxon>
        <taxon>Nocardiaceae</taxon>
        <taxon>Nocardia</taxon>
    </lineage>
</organism>
<feature type="transmembrane region" description="Helical" evidence="1">
    <location>
        <begin position="33"/>
        <end position="51"/>
    </location>
</feature>
<gene>
    <name evidence="2" type="ORF">ERS450000_04539</name>
</gene>
<dbReference type="EMBL" id="LN868939">
    <property type="protein sequence ID" value="CRY81675.1"/>
    <property type="molecule type" value="Genomic_DNA"/>
</dbReference>
<keyword evidence="1" id="KW-0812">Transmembrane</keyword>
<dbReference type="RefSeq" id="WP_167547539.1">
    <property type="nucleotide sequence ID" value="NZ_CP031418.1"/>
</dbReference>
<reference evidence="3" key="1">
    <citation type="submission" date="2015-03" db="EMBL/GenBank/DDBJ databases">
        <authorList>
            <consortium name="Pathogen Informatics"/>
        </authorList>
    </citation>
    <scope>NUCLEOTIDE SEQUENCE [LARGE SCALE GENOMIC DNA]</scope>
    <source>
        <strain evidence="3">NCTC11134</strain>
        <plasmid evidence="3">2</plasmid>
    </source>
</reference>
<dbReference type="KEGG" id="nfr:ERS450000_04539"/>
<evidence type="ECO:0000313" key="2">
    <source>
        <dbReference type="EMBL" id="CRY81675.1"/>
    </source>
</evidence>
<evidence type="ECO:0000256" key="1">
    <source>
        <dbReference type="SAM" id="Phobius"/>
    </source>
</evidence>
<evidence type="ECO:0000313" key="3">
    <source>
        <dbReference type="Proteomes" id="UP000057820"/>
    </source>
</evidence>